<dbReference type="AlphaFoldDB" id="A0A517Y522"/>
<keyword evidence="1" id="KW-0472">Membrane</keyword>
<dbReference type="SUPFAM" id="SSF53300">
    <property type="entry name" value="vWA-like"/>
    <property type="match status" value="1"/>
</dbReference>
<proteinExistence type="predicted"/>
<accession>A0A517Y522</accession>
<dbReference type="InterPro" id="IPR002035">
    <property type="entry name" value="VWF_A"/>
</dbReference>
<reference evidence="3 4" key="1">
    <citation type="submission" date="2019-02" db="EMBL/GenBank/DDBJ databases">
        <title>Deep-cultivation of Planctomycetes and their phenomic and genomic characterization uncovers novel biology.</title>
        <authorList>
            <person name="Wiegand S."/>
            <person name="Jogler M."/>
            <person name="Boedeker C."/>
            <person name="Pinto D."/>
            <person name="Vollmers J."/>
            <person name="Rivas-Marin E."/>
            <person name="Kohn T."/>
            <person name="Peeters S.H."/>
            <person name="Heuer A."/>
            <person name="Rast P."/>
            <person name="Oberbeckmann S."/>
            <person name="Bunk B."/>
            <person name="Jeske O."/>
            <person name="Meyerdierks A."/>
            <person name="Storesund J.E."/>
            <person name="Kallscheuer N."/>
            <person name="Luecker S."/>
            <person name="Lage O.M."/>
            <person name="Pohl T."/>
            <person name="Merkel B.J."/>
            <person name="Hornburger P."/>
            <person name="Mueller R.-W."/>
            <person name="Bruemmer F."/>
            <person name="Labrenz M."/>
            <person name="Spormann A.M."/>
            <person name="Op den Camp H."/>
            <person name="Overmann J."/>
            <person name="Amann R."/>
            <person name="Jetten M.S.M."/>
            <person name="Mascher T."/>
            <person name="Medema M.H."/>
            <person name="Devos D.P."/>
            <person name="Kaster A.-K."/>
            <person name="Ovreas L."/>
            <person name="Rohde M."/>
            <person name="Galperin M.Y."/>
            <person name="Jogler C."/>
        </authorList>
    </citation>
    <scope>NUCLEOTIDE SEQUENCE [LARGE SCALE GENOMIC DNA]</scope>
    <source>
        <strain evidence="3 4">ETA_A8</strain>
    </source>
</reference>
<feature type="domain" description="VWFA" evidence="2">
    <location>
        <begin position="369"/>
        <end position="547"/>
    </location>
</feature>
<evidence type="ECO:0000256" key="1">
    <source>
        <dbReference type="SAM" id="Phobius"/>
    </source>
</evidence>
<dbReference type="Proteomes" id="UP000315017">
    <property type="component" value="Chromosome"/>
</dbReference>
<evidence type="ECO:0000313" key="3">
    <source>
        <dbReference type="EMBL" id="QDU25325.1"/>
    </source>
</evidence>
<dbReference type="PANTHER" id="PTHR10579">
    <property type="entry name" value="CALCIUM-ACTIVATED CHLORIDE CHANNEL REGULATOR"/>
    <property type="match status" value="1"/>
</dbReference>
<keyword evidence="4" id="KW-1185">Reference proteome</keyword>
<dbReference type="InterPro" id="IPR051266">
    <property type="entry name" value="CLCR"/>
</dbReference>
<dbReference type="PROSITE" id="PS50234">
    <property type="entry name" value="VWFA"/>
    <property type="match status" value="1"/>
</dbReference>
<dbReference type="RefSeq" id="WP_145084090.1">
    <property type="nucleotide sequence ID" value="NZ_CP036274.1"/>
</dbReference>
<evidence type="ECO:0000259" key="2">
    <source>
        <dbReference type="PROSITE" id="PS50234"/>
    </source>
</evidence>
<organism evidence="3 4">
    <name type="scientific">Anatilimnocola aggregata</name>
    <dbReference type="NCBI Taxonomy" id="2528021"/>
    <lineage>
        <taxon>Bacteria</taxon>
        <taxon>Pseudomonadati</taxon>
        <taxon>Planctomycetota</taxon>
        <taxon>Planctomycetia</taxon>
        <taxon>Pirellulales</taxon>
        <taxon>Pirellulaceae</taxon>
        <taxon>Anatilimnocola</taxon>
    </lineage>
</organism>
<keyword evidence="1" id="KW-0812">Transmembrane</keyword>
<dbReference type="CDD" id="cd00198">
    <property type="entry name" value="vWFA"/>
    <property type="match status" value="1"/>
</dbReference>
<gene>
    <name evidence="3" type="ORF">ETAA8_03900</name>
</gene>
<dbReference type="PANTHER" id="PTHR10579:SF43">
    <property type="entry name" value="ZINC FINGER (C3HC4-TYPE RING FINGER) FAMILY PROTEIN"/>
    <property type="match status" value="1"/>
</dbReference>
<dbReference type="Gene3D" id="3.40.50.410">
    <property type="entry name" value="von Willebrand factor, type A domain"/>
    <property type="match status" value="1"/>
</dbReference>
<name>A0A517Y522_9BACT</name>
<dbReference type="SMART" id="SM00327">
    <property type="entry name" value="VWA"/>
    <property type="match status" value="1"/>
</dbReference>
<evidence type="ECO:0000313" key="4">
    <source>
        <dbReference type="Proteomes" id="UP000315017"/>
    </source>
</evidence>
<protein>
    <submittedName>
        <fullName evidence="3">von Willebrand factor type A domain protein</fullName>
    </submittedName>
</protein>
<dbReference type="InterPro" id="IPR036465">
    <property type="entry name" value="vWFA_dom_sf"/>
</dbReference>
<dbReference type="KEGG" id="aagg:ETAA8_03900"/>
<keyword evidence="1" id="KW-1133">Transmembrane helix</keyword>
<feature type="transmembrane region" description="Helical" evidence="1">
    <location>
        <begin position="100"/>
        <end position="122"/>
    </location>
</feature>
<dbReference type="OrthoDB" id="9805121at2"/>
<sequence>MDHVPDDSRLDDLLRDIAVPQELAARLKEIAIPTDDELDQLVCGLAVPEELSLRLHAIPEDDLLDEELQEVDAPLTLRGQLQLPTPADRWRNVQRWAARLTVAAALFLAVSATLFTSGAAYLTSIYPPAVEPQWVVLAQAPGTWDGSLIPAPDESDEGVTWLPHQESLPSMAMTVEPAESDTTLMGEVDPSLFLTSSGPVGQLQSLLRSGMRPWDDVVLMKYGLLGAPQYSEDELPELIRVQLPARSGIEPPLVREFDRRFLLREGIFPPVSPGRNPKLQQLEIPLSTANSSVELAEAALANGKLPNADEIRVEQFVAALESRLPPAPRGRLDLVINGSPSPFGPPDAKLLHIGVQAGKLKRQSKQPTHLVVAIDISASMARGNRLEMVRHALNQMQGQMTGRDALSIVAFEEDIVCRTEHLTASQGEELRQQLLELNPRGGTNLAAGLQTAASVALTEPPLMNVGSYRQRLVLITDSRAAMPDDTAEKITEVMTLIGAEGVGFDVLDVSGRSEPDPLLSQLTQELAGTYRAISSRQQLYASLVESLAGHSPAVALEAQLRIRFNPQTVGAYRLLGHEPNLLAAVVPAAVDAQLLPEEAAGALLELWLTGHSSTNLGEAIITWKDPQTSQRQQKKLPLTRNHIASSFGETPASLQTAAVAAEIAEQLRGSREALRRENLLPTQQRNTAATIRTTIRPWSLTLRQEPDLNRLLTLLDRMEKIRGR</sequence>
<dbReference type="Pfam" id="PF13519">
    <property type="entry name" value="VWA_2"/>
    <property type="match status" value="1"/>
</dbReference>
<dbReference type="EMBL" id="CP036274">
    <property type="protein sequence ID" value="QDU25325.1"/>
    <property type="molecule type" value="Genomic_DNA"/>
</dbReference>